<protein>
    <submittedName>
        <fullName evidence="12">Sodium/potassium/calcium exchanger 3-like isoform X2</fullName>
    </submittedName>
</protein>
<evidence type="ECO:0000256" key="7">
    <source>
        <dbReference type="ARBA" id="ARBA00023136"/>
    </source>
</evidence>
<sequence>MALWTVKRQGSSAAKTVVFRTYAGLLLAYALTFFLYSITSNGGLETRKDGGGVVGERLRAPRESTELEEAANETVSTEHSAEMQSNCSRPSVENFPQGVFSMDTLRHGALAVDVVAVVYMFGALAIVCDSYFMPALEIICSVLHLSEDVAGATFMAIGGSAPELFTSIVGVFISKGDIGIGTILGSAVFNVLFVIGLCGLLAGKTIYLTCWPLTRDSCCYIMSILALVFVVSDGVVTWAESAAMLVLYCMYIVLMYFNPPTERYVDRNMAKCRCRRLVIGESGRAGGEGRGAANLTELANLMEEGEESDEEDEEEVLHIANGNGNIRRVDKGFALRIPDTVMGLTLLAAGSSVPDLILSVIAAREGYGDMAISHSIGSNLFDILLGLGLPWFLSSVAVQSGRSVAIHSGGVVYITALLLGNVVAMVLLIRLSGFLLNKKLGLLLILLYAAFLVLSVFLEMSAVLGVNELPVCGM</sequence>
<feature type="domain" description="Sodium/calcium exchanger membrane region" evidence="10">
    <location>
        <begin position="115"/>
        <end position="256"/>
    </location>
</feature>
<keyword evidence="4" id="KW-0106">Calcium</keyword>
<dbReference type="PANTHER" id="PTHR10846">
    <property type="entry name" value="SODIUM/POTASSIUM/CALCIUM EXCHANGER"/>
    <property type="match status" value="1"/>
</dbReference>
<dbReference type="GO" id="GO:0006874">
    <property type="term" value="P:intracellular calcium ion homeostasis"/>
    <property type="evidence" value="ECO:0007669"/>
    <property type="project" value="TreeGrafter"/>
</dbReference>
<feature type="transmembrane region" description="Helical" evidence="9">
    <location>
        <begin position="404"/>
        <end position="428"/>
    </location>
</feature>
<dbReference type="InterPro" id="IPR044880">
    <property type="entry name" value="NCX_ion-bd_dom_sf"/>
</dbReference>
<evidence type="ECO:0000256" key="5">
    <source>
        <dbReference type="ARBA" id="ARBA00022692"/>
    </source>
</evidence>
<evidence type="ECO:0000256" key="6">
    <source>
        <dbReference type="ARBA" id="ARBA00022989"/>
    </source>
</evidence>
<comment type="subcellular location">
    <subcellularLocation>
        <location evidence="1">Membrane</location>
        <topology evidence="1">Multi-pass membrane protein</topology>
    </subcellularLocation>
</comment>
<evidence type="ECO:0000259" key="10">
    <source>
        <dbReference type="Pfam" id="PF01699"/>
    </source>
</evidence>
<dbReference type="FunFam" id="1.20.1420.30:FF:000004">
    <property type="entry name" value="Sodium/potassium/calcium exchanger 2 isoform 1"/>
    <property type="match status" value="1"/>
</dbReference>
<feature type="transmembrane region" description="Helical" evidence="9">
    <location>
        <begin position="108"/>
        <end position="128"/>
    </location>
</feature>
<feature type="domain" description="Sodium/calcium exchanger membrane region" evidence="10">
    <location>
        <begin position="335"/>
        <end position="456"/>
    </location>
</feature>
<feature type="region of interest" description="Disordered" evidence="8">
    <location>
        <begin position="61"/>
        <end position="89"/>
    </location>
</feature>
<feature type="compositionally biased region" description="Polar residues" evidence="8">
    <location>
        <begin position="73"/>
        <end position="89"/>
    </location>
</feature>
<dbReference type="GO" id="GO:0005262">
    <property type="term" value="F:calcium channel activity"/>
    <property type="evidence" value="ECO:0007669"/>
    <property type="project" value="TreeGrafter"/>
</dbReference>
<keyword evidence="6 9" id="KW-1133">Transmembrane helix</keyword>
<dbReference type="InterPro" id="IPR004481">
    <property type="entry name" value="K/Na/Ca-exchanger"/>
</dbReference>
<keyword evidence="11" id="KW-1185">Reference proteome</keyword>
<keyword evidence="4" id="KW-0109">Calcium transport</keyword>
<name>A0A8B7ZZ80_ACAPL</name>
<dbReference type="Gene3D" id="1.20.1420.30">
    <property type="entry name" value="NCX, central ion-binding region"/>
    <property type="match status" value="1"/>
</dbReference>
<accession>A0A8B7ZZ80</accession>
<gene>
    <name evidence="12" type="primary">LOC110989073</name>
</gene>
<dbReference type="OrthoDB" id="2127281at2759"/>
<dbReference type="Proteomes" id="UP000694845">
    <property type="component" value="Unplaced"/>
</dbReference>
<feature type="transmembrane region" description="Helical" evidence="9">
    <location>
        <begin position="179"/>
        <end position="201"/>
    </location>
</feature>
<evidence type="ECO:0000256" key="9">
    <source>
        <dbReference type="SAM" id="Phobius"/>
    </source>
</evidence>
<evidence type="ECO:0000256" key="3">
    <source>
        <dbReference type="ARBA" id="ARBA00022449"/>
    </source>
</evidence>
<feature type="transmembrane region" description="Helical" evidence="9">
    <location>
        <begin position="380"/>
        <end position="398"/>
    </location>
</feature>
<evidence type="ECO:0000256" key="4">
    <source>
        <dbReference type="ARBA" id="ARBA00022568"/>
    </source>
</evidence>
<proteinExistence type="inferred from homology"/>
<dbReference type="InterPro" id="IPR004837">
    <property type="entry name" value="NaCa_Exmemb"/>
</dbReference>
<dbReference type="GO" id="GO:0005886">
    <property type="term" value="C:plasma membrane"/>
    <property type="evidence" value="ECO:0007669"/>
    <property type="project" value="TreeGrafter"/>
</dbReference>
<evidence type="ECO:0000256" key="8">
    <source>
        <dbReference type="SAM" id="MobiDB-lite"/>
    </source>
</evidence>
<dbReference type="RefSeq" id="XP_022108891.1">
    <property type="nucleotide sequence ID" value="XM_022253199.1"/>
</dbReference>
<evidence type="ECO:0000256" key="1">
    <source>
        <dbReference type="ARBA" id="ARBA00004141"/>
    </source>
</evidence>
<feature type="transmembrane region" description="Helical" evidence="9">
    <location>
        <begin position="149"/>
        <end position="173"/>
    </location>
</feature>
<keyword evidence="4" id="KW-0406">Ion transport</keyword>
<dbReference type="Pfam" id="PF01699">
    <property type="entry name" value="Na_Ca_ex"/>
    <property type="match status" value="2"/>
</dbReference>
<dbReference type="AlphaFoldDB" id="A0A8B7ZZ80"/>
<evidence type="ECO:0000313" key="11">
    <source>
        <dbReference type="Proteomes" id="UP000694845"/>
    </source>
</evidence>
<evidence type="ECO:0000313" key="12">
    <source>
        <dbReference type="RefSeq" id="XP_022108891.1"/>
    </source>
</evidence>
<keyword evidence="5 9" id="KW-0812">Transmembrane</keyword>
<dbReference type="GeneID" id="110989073"/>
<reference evidence="12" key="1">
    <citation type="submission" date="2025-08" db="UniProtKB">
        <authorList>
            <consortium name="RefSeq"/>
        </authorList>
    </citation>
    <scope>IDENTIFICATION</scope>
</reference>
<evidence type="ECO:0000256" key="2">
    <source>
        <dbReference type="ARBA" id="ARBA00005364"/>
    </source>
</evidence>
<keyword evidence="7 9" id="KW-0472">Membrane</keyword>
<comment type="similarity">
    <text evidence="2">Belongs to the Ca(2+):cation antiporter (CaCA) (TC 2.A.19) family. SLC24A subfamily.</text>
</comment>
<dbReference type="GO" id="GO:0008273">
    <property type="term" value="F:calcium, potassium:sodium antiporter activity"/>
    <property type="evidence" value="ECO:0007669"/>
    <property type="project" value="TreeGrafter"/>
</dbReference>
<organism evidence="11 12">
    <name type="scientific">Acanthaster planci</name>
    <name type="common">Crown-of-thorns starfish</name>
    <dbReference type="NCBI Taxonomy" id="133434"/>
    <lineage>
        <taxon>Eukaryota</taxon>
        <taxon>Metazoa</taxon>
        <taxon>Echinodermata</taxon>
        <taxon>Eleutherozoa</taxon>
        <taxon>Asterozoa</taxon>
        <taxon>Asteroidea</taxon>
        <taxon>Valvatacea</taxon>
        <taxon>Valvatida</taxon>
        <taxon>Acanthasteridae</taxon>
        <taxon>Acanthaster</taxon>
    </lineage>
</organism>
<feature type="transmembrane region" description="Helical" evidence="9">
    <location>
        <begin position="440"/>
        <end position="458"/>
    </location>
</feature>
<feature type="transmembrane region" description="Helical" evidence="9">
    <location>
        <begin position="17"/>
        <end position="38"/>
    </location>
</feature>
<keyword evidence="3" id="KW-0050">Antiport</keyword>
<dbReference type="PANTHER" id="PTHR10846:SF73">
    <property type="entry name" value="SODIUM_CALCIUM EXCHANGER MEMBRANE REGION DOMAIN-CONTAINING PROTEIN"/>
    <property type="match status" value="1"/>
</dbReference>
<keyword evidence="4" id="KW-0813">Transport</keyword>